<organism evidence="5 6">
    <name type="scientific">Pichia sorbitophila (strain ATCC MYA-4447 / BCRC 22081 / CBS 7064 / NBRC 10061 / NRRL Y-12695)</name>
    <name type="common">Hybrid yeast</name>
    <dbReference type="NCBI Taxonomy" id="559304"/>
    <lineage>
        <taxon>Eukaryota</taxon>
        <taxon>Fungi</taxon>
        <taxon>Dikarya</taxon>
        <taxon>Ascomycota</taxon>
        <taxon>Saccharomycotina</taxon>
        <taxon>Pichiomycetes</taxon>
        <taxon>Debaryomycetaceae</taxon>
        <taxon>Millerozyma</taxon>
    </lineage>
</organism>
<feature type="signal peptide" evidence="4">
    <location>
        <begin position="1"/>
        <end position="15"/>
    </location>
</feature>
<evidence type="ECO:0000256" key="2">
    <source>
        <dbReference type="ARBA" id="ARBA00018534"/>
    </source>
</evidence>
<dbReference type="AlphaFoldDB" id="G8YLI5"/>
<dbReference type="PANTHER" id="PTHR38425:SF1">
    <property type="entry name" value="LONG CHRONOLOGICAL LIFESPAN PROTEIN 2"/>
    <property type="match status" value="1"/>
</dbReference>
<dbReference type="EMBL" id="FO082054">
    <property type="protein sequence ID" value="CCE88919.1"/>
    <property type="molecule type" value="Genomic_DNA"/>
</dbReference>
<gene>
    <name evidence="5" type="primary">Piso0_001710</name>
    <name evidence="5" type="ORF">GNLVRS01_PISO0F12369g</name>
</gene>
<dbReference type="OrthoDB" id="2234316at2759"/>
<dbReference type="eggNOG" id="ENOG502S416">
    <property type="taxonomic scope" value="Eukaryota"/>
</dbReference>
<feature type="chain" id="PRO_5012135685" description="Long chronological lifespan protein 2" evidence="4">
    <location>
        <begin position="16"/>
        <end position="127"/>
    </location>
</feature>
<dbReference type="OMA" id="KPATHDE"/>
<dbReference type="InParanoid" id="G8YLI5"/>
<evidence type="ECO:0000256" key="3">
    <source>
        <dbReference type="ARBA" id="ARBA00022729"/>
    </source>
</evidence>
<dbReference type="PANTHER" id="PTHR38425">
    <property type="entry name" value="LONG CHRONOLOGICAL LIFESPAN PROTEIN 2"/>
    <property type="match status" value="1"/>
</dbReference>
<evidence type="ECO:0000256" key="4">
    <source>
        <dbReference type="SAM" id="SignalP"/>
    </source>
</evidence>
<dbReference type="InterPro" id="IPR034543">
    <property type="entry name" value="LCL2"/>
</dbReference>
<dbReference type="Proteomes" id="UP000005222">
    <property type="component" value="Chromosome F"/>
</dbReference>
<reference evidence="5 6" key="1">
    <citation type="journal article" date="2012" name="G3 (Bethesda)">
        <title>Pichia sorbitophila, an interspecies yeast hybrid reveals early steps of genome resolution following polyploidization.</title>
        <authorList>
            <person name="Leh Louis V."/>
            <person name="Despons L."/>
            <person name="Friedrich A."/>
            <person name="Martin T."/>
            <person name="Durrens P."/>
            <person name="Casaregola S."/>
            <person name="Neuveglise C."/>
            <person name="Fairhead C."/>
            <person name="Marck C."/>
            <person name="Cruz J.A."/>
            <person name="Straub M.L."/>
            <person name="Kugler V."/>
            <person name="Sacerdot C."/>
            <person name="Uzunov Z."/>
            <person name="Thierry A."/>
            <person name="Weiss S."/>
            <person name="Bleykasten C."/>
            <person name="De Montigny J."/>
            <person name="Jacques N."/>
            <person name="Jung P."/>
            <person name="Lemaire M."/>
            <person name="Mallet S."/>
            <person name="Morel G."/>
            <person name="Richard G.F."/>
            <person name="Sarkar A."/>
            <person name="Savel G."/>
            <person name="Schacherer J."/>
            <person name="Seret M.L."/>
            <person name="Talla E."/>
            <person name="Samson G."/>
            <person name="Jubin C."/>
            <person name="Poulain J."/>
            <person name="Vacherie B."/>
            <person name="Barbe V."/>
            <person name="Pelletier E."/>
            <person name="Sherman D.J."/>
            <person name="Westhof E."/>
            <person name="Weissenbach J."/>
            <person name="Baret P.V."/>
            <person name="Wincker P."/>
            <person name="Gaillardin C."/>
            <person name="Dujon B."/>
            <person name="Souciet J.L."/>
        </authorList>
    </citation>
    <scope>NUCLEOTIDE SEQUENCE [LARGE SCALE GENOMIC DNA]</scope>
    <source>
        <strain evidence="6">ATCC MYA-4447 / BCRC 22081 / CBS 7064 / NBRC 10061 / NRRL Y-12695</strain>
    </source>
</reference>
<keyword evidence="6" id="KW-1185">Reference proteome</keyword>
<keyword evidence="3 4" id="KW-0732">Signal</keyword>
<dbReference type="CDD" id="cd23996">
    <property type="entry name" value="LCL2-like"/>
    <property type="match status" value="1"/>
</dbReference>
<evidence type="ECO:0000313" key="5">
    <source>
        <dbReference type="EMBL" id="CCE88919.1"/>
    </source>
</evidence>
<dbReference type="FunCoup" id="G8YLI5">
    <property type="interactions" value="31"/>
</dbReference>
<dbReference type="GO" id="GO:0036503">
    <property type="term" value="P:ERAD pathway"/>
    <property type="evidence" value="ECO:0007669"/>
    <property type="project" value="TreeGrafter"/>
</dbReference>
<dbReference type="STRING" id="559304.G8YLI5"/>
<accession>G8YLI5</accession>
<dbReference type="HOGENOM" id="CLU_142363_1_0_1"/>
<evidence type="ECO:0000313" key="6">
    <source>
        <dbReference type="Proteomes" id="UP000005222"/>
    </source>
</evidence>
<evidence type="ECO:0000256" key="1">
    <source>
        <dbReference type="ARBA" id="ARBA00010545"/>
    </source>
</evidence>
<comment type="similarity">
    <text evidence="1">Belongs to the LCL2 family.</text>
</comment>
<protein>
    <recommendedName>
        <fullName evidence="2">Long chronological lifespan protein 2</fullName>
    </recommendedName>
</protein>
<sequence length="127" mass="14238">MRVVWISLFVTAASANLFDFIQQQFHAGRGQQQNGNEMDEKSMLSGCNKFLCSDTKACVDSPDHCPCPFPSSQLRCALPDGKYICISKPAGDISYKYDDPHTNWKIDAKDDNVRDCGWVSRAWKGLV</sequence>
<proteinExistence type="inferred from homology"/>
<name>G8YLI5_PICSO</name>